<dbReference type="STRING" id="929556.Solca_3365"/>
<dbReference type="eggNOG" id="COG2010">
    <property type="taxonomic scope" value="Bacteria"/>
</dbReference>
<dbReference type="RefSeq" id="WP_014681595.1">
    <property type="nucleotide sequence ID" value="NC_017770.1"/>
</dbReference>
<evidence type="ECO:0000256" key="4">
    <source>
        <dbReference type="PROSITE-ProRule" id="PRU00433"/>
    </source>
</evidence>
<protein>
    <submittedName>
        <fullName evidence="6">Cytochrome c553</fullName>
    </submittedName>
</protein>
<gene>
    <name evidence="6" type="ordered locus">Solca_3365</name>
</gene>
<evidence type="ECO:0000313" key="6">
    <source>
        <dbReference type="EMBL" id="AFD08372.1"/>
    </source>
</evidence>
<dbReference type="PANTHER" id="PTHR40394">
    <property type="entry name" value="LIPOPROTEIN-RELATED"/>
    <property type="match status" value="1"/>
</dbReference>
<dbReference type="OrthoDB" id="9796771at2"/>
<dbReference type="PANTHER" id="PTHR40394:SF2">
    <property type="entry name" value="QUINOL:CYTOCHROME C OXIDOREDUCTASE MEMBRANE PROTEIN"/>
    <property type="match status" value="1"/>
</dbReference>
<evidence type="ECO:0000259" key="5">
    <source>
        <dbReference type="PROSITE" id="PS51007"/>
    </source>
</evidence>
<name>H8KX43_SOLCM</name>
<dbReference type="Proteomes" id="UP000007590">
    <property type="component" value="Chromosome"/>
</dbReference>
<dbReference type="Gene3D" id="1.10.760.10">
    <property type="entry name" value="Cytochrome c-like domain"/>
    <property type="match status" value="1"/>
</dbReference>
<keyword evidence="3 4" id="KW-0408">Iron</keyword>
<evidence type="ECO:0000256" key="3">
    <source>
        <dbReference type="ARBA" id="ARBA00023004"/>
    </source>
</evidence>
<keyword evidence="2 4" id="KW-0479">Metal-binding</keyword>
<dbReference type="SUPFAM" id="SSF46626">
    <property type="entry name" value="Cytochrome c"/>
    <property type="match status" value="1"/>
</dbReference>
<dbReference type="AlphaFoldDB" id="H8KX43"/>
<evidence type="ECO:0000256" key="2">
    <source>
        <dbReference type="ARBA" id="ARBA00022723"/>
    </source>
</evidence>
<dbReference type="PROSITE" id="PS51007">
    <property type="entry name" value="CYTC"/>
    <property type="match status" value="1"/>
</dbReference>
<accession>H8KX43</accession>
<dbReference type="HOGENOM" id="CLU_088548_0_0_10"/>
<evidence type="ECO:0000256" key="1">
    <source>
        <dbReference type="ARBA" id="ARBA00022617"/>
    </source>
</evidence>
<dbReference type="PROSITE" id="PS51257">
    <property type="entry name" value="PROKAR_LIPOPROTEIN"/>
    <property type="match status" value="1"/>
</dbReference>
<reference evidence="6" key="1">
    <citation type="submission" date="2012-02" db="EMBL/GenBank/DDBJ databases">
        <title>The complete genome of Solitalea canadensis DSM 3403.</title>
        <authorList>
            <consortium name="US DOE Joint Genome Institute (JGI-PGF)"/>
            <person name="Lucas S."/>
            <person name="Copeland A."/>
            <person name="Lapidus A."/>
            <person name="Glavina del Rio T."/>
            <person name="Dalin E."/>
            <person name="Tice H."/>
            <person name="Bruce D."/>
            <person name="Goodwin L."/>
            <person name="Pitluck S."/>
            <person name="Peters L."/>
            <person name="Ovchinnikova G."/>
            <person name="Lu M."/>
            <person name="Kyrpides N."/>
            <person name="Mavromatis K."/>
            <person name="Ivanova N."/>
            <person name="Brettin T."/>
            <person name="Detter J.C."/>
            <person name="Han C."/>
            <person name="Larimer F."/>
            <person name="Land M."/>
            <person name="Hauser L."/>
            <person name="Markowitz V."/>
            <person name="Cheng J.-F."/>
            <person name="Hugenholtz P."/>
            <person name="Woyke T."/>
            <person name="Wu D."/>
            <person name="Spring S."/>
            <person name="Schroeder M."/>
            <person name="Kopitz M."/>
            <person name="Brambilla E."/>
            <person name="Klenk H.-P."/>
            <person name="Eisen J.A."/>
        </authorList>
    </citation>
    <scope>NUCLEOTIDE SEQUENCE</scope>
    <source>
        <strain evidence="6">DSM 3403</strain>
    </source>
</reference>
<feature type="domain" description="Cytochrome c" evidence="5">
    <location>
        <begin position="99"/>
        <end position="185"/>
    </location>
</feature>
<dbReference type="GO" id="GO:0046872">
    <property type="term" value="F:metal ion binding"/>
    <property type="evidence" value="ECO:0007669"/>
    <property type="project" value="UniProtKB-KW"/>
</dbReference>
<dbReference type="InterPro" id="IPR009056">
    <property type="entry name" value="Cyt_c-like_dom"/>
</dbReference>
<dbReference type="GO" id="GO:0020037">
    <property type="term" value="F:heme binding"/>
    <property type="evidence" value="ECO:0007669"/>
    <property type="project" value="InterPro"/>
</dbReference>
<sequence>MLKNKMRGVLVMGLTAAVALTSCSKVKRDPGFEYAPQMYRPVAYNPDQKNAAFADGKTAQTPVAGTIPQNFESFHYPHTPEGYEASGAELKSPIAHTEASLAEGKQLFLNMCSHCHGKTGMADGQVVKNGGFPAPPAYNSAQLKDLSEGKMFYSITYGKGAMGSHASQLSATERWKVIQYVQFLQKQ</sequence>
<dbReference type="InterPro" id="IPR036909">
    <property type="entry name" value="Cyt_c-like_dom_sf"/>
</dbReference>
<evidence type="ECO:0000313" key="7">
    <source>
        <dbReference type="Proteomes" id="UP000007590"/>
    </source>
</evidence>
<dbReference type="EMBL" id="CP003349">
    <property type="protein sequence ID" value="AFD08372.1"/>
    <property type="molecule type" value="Genomic_DNA"/>
</dbReference>
<proteinExistence type="predicted"/>
<dbReference type="KEGG" id="scn:Solca_3365"/>
<dbReference type="Pfam" id="PF13442">
    <property type="entry name" value="Cytochrome_CBB3"/>
    <property type="match status" value="1"/>
</dbReference>
<organism evidence="6 7">
    <name type="scientific">Solitalea canadensis (strain ATCC 29591 / DSM 3403 / JCM 21819 / LMG 8368 / NBRC 15130 / NCIMB 12057 / USAM 9D)</name>
    <name type="common">Flexibacter canadensis</name>
    <dbReference type="NCBI Taxonomy" id="929556"/>
    <lineage>
        <taxon>Bacteria</taxon>
        <taxon>Pseudomonadati</taxon>
        <taxon>Bacteroidota</taxon>
        <taxon>Sphingobacteriia</taxon>
        <taxon>Sphingobacteriales</taxon>
        <taxon>Sphingobacteriaceae</taxon>
        <taxon>Solitalea</taxon>
    </lineage>
</organism>
<keyword evidence="1 4" id="KW-0349">Heme</keyword>
<keyword evidence="7" id="KW-1185">Reference proteome</keyword>
<dbReference type="GO" id="GO:0009055">
    <property type="term" value="F:electron transfer activity"/>
    <property type="evidence" value="ECO:0007669"/>
    <property type="project" value="InterPro"/>
</dbReference>